<dbReference type="Proteomes" id="UP000830401">
    <property type="component" value="Chromosome"/>
</dbReference>
<protein>
    <submittedName>
        <fullName evidence="2">Uncharacterized protein</fullName>
    </submittedName>
</protein>
<feature type="chain" id="PRO_5045542934" evidence="1">
    <location>
        <begin position="18"/>
        <end position="452"/>
    </location>
</feature>
<gene>
    <name evidence="2" type="ORF">MUN86_05475</name>
</gene>
<reference evidence="2" key="1">
    <citation type="submission" date="2022-04" db="EMBL/GenBank/DDBJ databases">
        <title>Hymenobacter sp. isolated from the air.</title>
        <authorList>
            <person name="Won M."/>
            <person name="Lee C.-M."/>
            <person name="Woen H.-Y."/>
            <person name="Kwon S.-W."/>
        </authorList>
    </citation>
    <scope>NUCLEOTIDE SEQUENCE</scope>
    <source>
        <strain evidence="2">5420S-77</strain>
    </source>
</reference>
<keyword evidence="1" id="KW-0732">Signal</keyword>
<sequence>MKIYYLLLLLLPFASYAQGPVYQVDLQEQKLSLPNATFHISEVLDLRVNTNTIGWVQRGLYNVRVPANLKGGATNCLTQWLQSQMPAQPGSRPVIMRIHDLRIGEIIKATSEKAKAIVDVDFLVLQPDGRYYILLRHPDEEIHGGIETTSFHDDNIAACLQRGVTLLNTLSWDQRLSNAPSVTAEQIRYRTDRAPEVYTYPILTATVPTRGLYSSFLDFRRNQPDTATAFEVEKQPRTNAEWQNTEEIKLYNGSGATRVELAKVWGFSDGQQLYIRHRNRYYPLQRAGNDFTFEGHAGADAGAVSTASFIGGAAGGIIAAAATTGHRQEYTLDIATGRVSDFDYMAQFARRDTAMVIVYRRPGSVKKPMTILLDGKKLGDLPANNFLQIPWTNKTKEVTLCIEGLESSYSFIPNFTTVNYVELRAKSDADKPVLEAAPTKEGVFYTKKMRRL</sequence>
<name>A0ABY4G8X3_9BACT</name>
<dbReference type="RefSeq" id="WP_245122705.1">
    <property type="nucleotide sequence ID" value="NZ_CP095061.1"/>
</dbReference>
<evidence type="ECO:0000313" key="2">
    <source>
        <dbReference type="EMBL" id="UOQ67333.1"/>
    </source>
</evidence>
<keyword evidence="3" id="KW-1185">Reference proteome</keyword>
<organism evidence="2 3">
    <name type="scientific">Hymenobacter volaticus</name>
    <dbReference type="NCBI Taxonomy" id="2932254"/>
    <lineage>
        <taxon>Bacteria</taxon>
        <taxon>Pseudomonadati</taxon>
        <taxon>Bacteroidota</taxon>
        <taxon>Cytophagia</taxon>
        <taxon>Cytophagales</taxon>
        <taxon>Hymenobacteraceae</taxon>
        <taxon>Hymenobacter</taxon>
    </lineage>
</organism>
<accession>A0ABY4G8X3</accession>
<proteinExistence type="predicted"/>
<feature type="signal peptide" evidence="1">
    <location>
        <begin position="1"/>
        <end position="17"/>
    </location>
</feature>
<evidence type="ECO:0000256" key="1">
    <source>
        <dbReference type="SAM" id="SignalP"/>
    </source>
</evidence>
<dbReference type="EMBL" id="CP095061">
    <property type="protein sequence ID" value="UOQ67333.1"/>
    <property type="molecule type" value="Genomic_DNA"/>
</dbReference>
<evidence type="ECO:0000313" key="3">
    <source>
        <dbReference type="Proteomes" id="UP000830401"/>
    </source>
</evidence>